<dbReference type="EMBL" id="CABFPH010000053">
    <property type="protein sequence ID" value="VUD72886.1"/>
    <property type="molecule type" value="Genomic_DNA"/>
</dbReference>
<evidence type="ECO:0000313" key="4">
    <source>
        <dbReference type="EMBL" id="VUD72886.1"/>
    </source>
</evidence>
<dbReference type="GO" id="GO:0006096">
    <property type="term" value="P:glycolytic process"/>
    <property type="evidence" value="ECO:0007669"/>
    <property type="project" value="InterPro"/>
</dbReference>
<dbReference type="EC" id="2.7.1.2" evidence="4"/>
<evidence type="ECO:0000256" key="3">
    <source>
        <dbReference type="RuleBase" id="RU004046"/>
    </source>
</evidence>
<dbReference type="Pfam" id="PF02685">
    <property type="entry name" value="Glucokinase"/>
    <property type="match status" value="1"/>
</dbReference>
<sequence length="78" mass="8400">MFSATGGVYLAGGIAPRIVQALRGDAYNAAFEDKPPFREAMQSIPRFVVTRPEPAIDGLAALLCAGNRFLFAGQDWRA</sequence>
<proteinExistence type="inferred from homology"/>
<reference evidence="4 5" key="1">
    <citation type="submission" date="2019-06" db="EMBL/GenBank/DDBJ databases">
        <authorList>
            <person name="Rodrigo-Torres L."/>
            <person name="Arahal R. D."/>
            <person name="Lucena T."/>
        </authorList>
    </citation>
    <scope>NUCLEOTIDE SEQUENCE [LARGE SCALE GENOMIC DNA]</scope>
    <source>
        <strain evidence="4 5">SB0023/3</strain>
    </source>
</reference>
<dbReference type="GO" id="GO:0005829">
    <property type="term" value="C:cytosol"/>
    <property type="evidence" value="ECO:0007669"/>
    <property type="project" value="TreeGrafter"/>
</dbReference>
<protein>
    <submittedName>
        <fullName evidence="4">Glucokinase</fullName>
        <ecNumber evidence="4">2.7.1.2</ecNumber>
    </submittedName>
</protein>
<keyword evidence="1 4" id="KW-0808">Transferase</keyword>
<evidence type="ECO:0000256" key="2">
    <source>
        <dbReference type="ARBA" id="ARBA00022777"/>
    </source>
</evidence>
<dbReference type="InterPro" id="IPR003836">
    <property type="entry name" value="Glucokinase"/>
</dbReference>
<dbReference type="PANTHER" id="PTHR47690:SF1">
    <property type="entry name" value="GLUCOKINASE"/>
    <property type="match status" value="1"/>
</dbReference>
<dbReference type="GO" id="GO:0005524">
    <property type="term" value="F:ATP binding"/>
    <property type="evidence" value="ECO:0007669"/>
    <property type="project" value="InterPro"/>
</dbReference>
<dbReference type="GO" id="GO:0005536">
    <property type="term" value="F:D-glucose binding"/>
    <property type="evidence" value="ECO:0007669"/>
    <property type="project" value="InterPro"/>
</dbReference>
<keyword evidence="2 4" id="KW-0418">Kinase</keyword>
<dbReference type="GO" id="GO:0004340">
    <property type="term" value="F:glucokinase activity"/>
    <property type="evidence" value="ECO:0007669"/>
    <property type="project" value="UniProtKB-EC"/>
</dbReference>
<evidence type="ECO:0000313" key="5">
    <source>
        <dbReference type="Proteomes" id="UP000410984"/>
    </source>
</evidence>
<dbReference type="Proteomes" id="UP000410984">
    <property type="component" value="Unassembled WGS sequence"/>
</dbReference>
<dbReference type="PANTHER" id="PTHR47690">
    <property type="entry name" value="GLUCOKINASE"/>
    <property type="match status" value="1"/>
</dbReference>
<organism evidence="4 5">
    <name type="scientific">Methylobacterium symbioticum</name>
    <dbReference type="NCBI Taxonomy" id="2584084"/>
    <lineage>
        <taxon>Bacteria</taxon>
        <taxon>Pseudomonadati</taxon>
        <taxon>Pseudomonadota</taxon>
        <taxon>Alphaproteobacteria</taxon>
        <taxon>Hyphomicrobiales</taxon>
        <taxon>Methylobacteriaceae</taxon>
        <taxon>Methylobacterium</taxon>
    </lineage>
</organism>
<dbReference type="InterPro" id="IPR050201">
    <property type="entry name" value="Bacterial_glucokinase"/>
</dbReference>
<dbReference type="AlphaFoldDB" id="A0A509EET9"/>
<keyword evidence="5" id="KW-1185">Reference proteome</keyword>
<gene>
    <name evidence="4" type="primary">glk_2</name>
    <name evidence="4" type="ORF">MET9862_03493</name>
</gene>
<accession>A0A509EET9</accession>
<name>A0A509EET9_9HYPH</name>
<comment type="similarity">
    <text evidence="3">Belongs to the bacterial glucokinase family.</text>
</comment>
<evidence type="ECO:0000256" key="1">
    <source>
        <dbReference type="ARBA" id="ARBA00022679"/>
    </source>
</evidence>
<dbReference type="Gene3D" id="3.40.367.20">
    <property type="match status" value="1"/>
</dbReference>